<dbReference type="GO" id="GO:0030514">
    <property type="term" value="P:negative regulation of BMP signaling pathway"/>
    <property type="evidence" value="ECO:0007669"/>
    <property type="project" value="TreeGrafter"/>
</dbReference>
<evidence type="ECO:0000259" key="8">
    <source>
        <dbReference type="SMART" id="SM01046"/>
    </source>
</evidence>
<evidence type="ECO:0000256" key="1">
    <source>
        <dbReference type="ARBA" id="ARBA00004123"/>
    </source>
</evidence>
<dbReference type="OrthoDB" id="3938623at2759"/>
<dbReference type="SUPFAM" id="SSF46955">
    <property type="entry name" value="Putative DNA-binding domain"/>
    <property type="match status" value="1"/>
</dbReference>
<dbReference type="FunFam" id="3.10.390.10:FF:000001">
    <property type="entry name" value="SKI family transcriptional corepressor 1"/>
    <property type="match status" value="1"/>
</dbReference>
<dbReference type="GO" id="GO:0000981">
    <property type="term" value="F:DNA-binding transcription factor activity, RNA polymerase II-specific"/>
    <property type="evidence" value="ECO:0007669"/>
    <property type="project" value="TreeGrafter"/>
</dbReference>
<evidence type="ECO:0000313" key="10">
    <source>
        <dbReference type="Proteomes" id="UP000007798"/>
    </source>
</evidence>
<feature type="compositionally biased region" description="Polar residues" evidence="7">
    <location>
        <begin position="609"/>
        <end position="623"/>
    </location>
</feature>
<feature type="region of interest" description="Disordered" evidence="7">
    <location>
        <begin position="438"/>
        <end position="469"/>
    </location>
</feature>
<evidence type="ECO:0000256" key="2">
    <source>
        <dbReference type="ARBA" id="ARBA00009513"/>
    </source>
</evidence>
<dbReference type="GO" id="GO:0005667">
    <property type="term" value="C:transcription regulator complex"/>
    <property type="evidence" value="ECO:0007669"/>
    <property type="project" value="TreeGrafter"/>
</dbReference>
<dbReference type="HOGENOM" id="CLU_011930_2_0_1"/>
<dbReference type="SMART" id="SM01046">
    <property type="entry name" value="c-SKI_SMAD_bind"/>
    <property type="match status" value="1"/>
</dbReference>
<evidence type="ECO:0000256" key="6">
    <source>
        <dbReference type="ARBA" id="ARBA00023242"/>
    </source>
</evidence>
<dbReference type="SUPFAM" id="SSF63763">
    <property type="entry name" value="SAND domain-like"/>
    <property type="match status" value="1"/>
</dbReference>
<dbReference type="InterPro" id="IPR037000">
    <property type="entry name" value="Ski_DNA-bd_sf"/>
</dbReference>
<feature type="domain" description="c-SKI SMAD4-binding" evidence="8">
    <location>
        <begin position="188"/>
        <end position="281"/>
    </location>
</feature>
<feature type="region of interest" description="Disordered" evidence="7">
    <location>
        <begin position="585"/>
        <end position="643"/>
    </location>
</feature>
<dbReference type="Proteomes" id="UP000007798">
    <property type="component" value="Unassembled WGS sequence"/>
</dbReference>
<keyword evidence="5" id="KW-0804">Transcription</keyword>
<dbReference type="InterPro" id="IPR010919">
    <property type="entry name" value="SAND-like_dom_sf"/>
</dbReference>
<dbReference type="AlphaFoldDB" id="B4NHK8"/>
<dbReference type="STRING" id="7260.B4NHK8"/>
<dbReference type="CDD" id="cd21080">
    <property type="entry name" value="DHD_Skor"/>
    <property type="match status" value="1"/>
</dbReference>
<evidence type="ECO:0000256" key="7">
    <source>
        <dbReference type="SAM" id="MobiDB-lite"/>
    </source>
</evidence>
<keyword evidence="10" id="KW-1185">Reference proteome</keyword>
<dbReference type="InterPro" id="IPR009061">
    <property type="entry name" value="DNA-bd_dom_put_sf"/>
</dbReference>
<keyword evidence="4" id="KW-0805">Transcription regulation</keyword>
<accession>B4NHK8</accession>
<feature type="region of interest" description="Disordered" evidence="7">
    <location>
        <begin position="717"/>
        <end position="757"/>
    </location>
</feature>
<dbReference type="SMR" id="B4NHK8"/>
<dbReference type="Gene3D" id="3.10.260.20">
    <property type="entry name" value="Ski"/>
    <property type="match status" value="1"/>
</dbReference>
<sequence>MLRDLTGINELSKTTMLLEDADVNIRTGNHRIAKAILNNMEANKEFKTGDLMAFPETIQTSAAPSTPPHGLENNQNQASQRSNHVSSVLLYGIPIVSLYIEGQERLCLAQISNTLLKQFSYNEIHNRRVALGITCVQCTPVQLEILRRAGAMPVSSRRCGMITRREAERLCKSFLGDNSPPRLPDDFAFSVQHKCAWGCRGSFLPSRYNSSRAKCIKCSYCGMFFSPNKFIFHSHRITTNDRYVQPDAANFNSWRRHMTLNGNAQDEKIIHAWEDVKAMFNGGTRKRLVSSSSRNTTHNTSSPTSSTSGMVTMGTESSCSSPVNCESDGKLKSICEDRSVSLDQQYNYSTVAAAATVVGVTAVAAATVGVPFNLHRSSVLSPLQSLRNEHDLSIMPLSRNFVVDYMWQQQQQHQKHSKKTCGEASALGFDGCPMSWVRSEANGPRTPTPTATTTQHQNQSSPVVNIKSEPHLGMYSKGRKFPDSTKSSELSLSDYNIPSILSCSAFKPVVASAAIVSTSLYTRSCDSSSNTNVYITPGQATRTTGVLTHNSITTASHHLPLPLGTVAATGTETAFTQILDTLPSGTESEQLDFPSLESVSTHVRKNSDRSISTEMGQDNANSFDTDRSSDAETKAVNDDDDEDDEMVDIETTEDEAQSSANSDADADVDVDVDVDGLTTDAEDQFDLTTNICSYDNNSRSSTQFYNDKMTGSLMSTQNEMGQDESKGKEEAADESGQLKNMARRKGLGQKERERKISKKAASKFMNEKLVSKSLSIKAAQPGLHIQQSVTFPVFLKTQVNSLRHQHARQATLSQSTLADSSNKWSYPLGSIRQFYCYEATSKANENCIDFKQT</sequence>
<dbReference type="GO" id="GO:0000978">
    <property type="term" value="F:RNA polymerase II cis-regulatory region sequence-specific DNA binding"/>
    <property type="evidence" value="ECO:0007669"/>
    <property type="project" value="TreeGrafter"/>
</dbReference>
<protein>
    <recommendedName>
        <fullName evidence="8">c-SKI SMAD4-binding domain-containing protein</fullName>
    </recommendedName>
</protein>
<dbReference type="Pfam" id="PF08782">
    <property type="entry name" value="c-SKI_SMAD_bind"/>
    <property type="match status" value="1"/>
</dbReference>
<evidence type="ECO:0000256" key="4">
    <source>
        <dbReference type="ARBA" id="ARBA00023015"/>
    </source>
</evidence>
<dbReference type="eggNOG" id="ENOG502QQC2">
    <property type="taxonomic scope" value="Eukaryota"/>
</dbReference>
<feature type="compositionally biased region" description="Low complexity" evidence="7">
    <location>
        <begin position="289"/>
        <end position="315"/>
    </location>
</feature>
<feature type="compositionally biased region" description="Low complexity" evidence="7">
    <location>
        <begin position="444"/>
        <end position="454"/>
    </location>
</feature>
<comment type="similarity">
    <text evidence="2">Belongs to the SKI family.</text>
</comment>
<dbReference type="InterPro" id="IPR003380">
    <property type="entry name" value="SKI/SNO/DAC"/>
</dbReference>
<name>B4NHK8_DROWI</name>
<dbReference type="GO" id="GO:0046332">
    <property type="term" value="F:SMAD binding"/>
    <property type="evidence" value="ECO:0007669"/>
    <property type="project" value="InterPro"/>
</dbReference>
<dbReference type="Pfam" id="PF02437">
    <property type="entry name" value="Ski_Sno_DHD"/>
    <property type="match status" value="1"/>
</dbReference>
<dbReference type="EMBL" id="CH964272">
    <property type="protein sequence ID" value="EDW83577.2"/>
    <property type="molecule type" value="Genomic_DNA"/>
</dbReference>
<feature type="region of interest" description="Disordered" evidence="7">
    <location>
        <begin position="287"/>
        <end position="315"/>
    </location>
</feature>
<dbReference type="PANTHER" id="PTHR10005:SF26">
    <property type="entry name" value="CORL"/>
    <property type="match status" value="1"/>
</dbReference>
<dbReference type="PANTHER" id="PTHR10005">
    <property type="entry name" value="SKI ONCOGENE-RELATED"/>
    <property type="match status" value="1"/>
</dbReference>
<keyword evidence="6" id="KW-0539">Nucleus</keyword>
<gene>
    <name evidence="9" type="primary">Dwil\GK13606</name>
    <name evidence="9" type="ORF">Dwil_GK13606</name>
</gene>
<dbReference type="FunFam" id="3.10.260.20:FF:000003">
    <property type="entry name" value="SKI family transcriptional corepressor 1 homolog-B-like"/>
    <property type="match status" value="1"/>
</dbReference>
<keyword evidence="3" id="KW-0678">Repressor</keyword>
<dbReference type="GO" id="GO:0005737">
    <property type="term" value="C:cytoplasm"/>
    <property type="evidence" value="ECO:0007669"/>
    <property type="project" value="TreeGrafter"/>
</dbReference>
<dbReference type="Gene3D" id="3.10.390.10">
    <property type="entry name" value="SAND domain-like"/>
    <property type="match status" value="1"/>
</dbReference>
<dbReference type="GO" id="GO:0000122">
    <property type="term" value="P:negative regulation of transcription by RNA polymerase II"/>
    <property type="evidence" value="ECO:0007669"/>
    <property type="project" value="TreeGrafter"/>
</dbReference>
<dbReference type="InterPro" id="IPR023216">
    <property type="entry name" value="Tscrpt_reg_SKI_SnoN"/>
</dbReference>
<evidence type="ECO:0000313" key="9">
    <source>
        <dbReference type="EMBL" id="EDW83577.2"/>
    </source>
</evidence>
<proteinExistence type="inferred from homology"/>
<reference evidence="9 10" key="1">
    <citation type="journal article" date="2007" name="Nature">
        <title>Evolution of genes and genomes on the Drosophila phylogeny.</title>
        <authorList>
            <consortium name="Drosophila 12 Genomes Consortium"/>
            <person name="Clark A.G."/>
            <person name="Eisen M.B."/>
            <person name="Smith D.R."/>
            <person name="Bergman C.M."/>
            <person name="Oliver B."/>
            <person name="Markow T.A."/>
            <person name="Kaufman T.C."/>
            <person name="Kellis M."/>
            <person name="Gelbart W."/>
            <person name="Iyer V.N."/>
            <person name="Pollard D.A."/>
            <person name="Sackton T.B."/>
            <person name="Larracuente A.M."/>
            <person name="Singh N.D."/>
            <person name="Abad J.P."/>
            <person name="Abt D.N."/>
            <person name="Adryan B."/>
            <person name="Aguade M."/>
            <person name="Akashi H."/>
            <person name="Anderson W.W."/>
            <person name="Aquadro C.F."/>
            <person name="Ardell D.H."/>
            <person name="Arguello R."/>
            <person name="Artieri C.G."/>
            <person name="Barbash D.A."/>
            <person name="Barker D."/>
            <person name="Barsanti P."/>
            <person name="Batterham P."/>
            <person name="Batzoglou S."/>
            <person name="Begun D."/>
            <person name="Bhutkar A."/>
            <person name="Blanco E."/>
            <person name="Bosak S.A."/>
            <person name="Bradley R.K."/>
            <person name="Brand A.D."/>
            <person name="Brent M.R."/>
            <person name="Brooks A.N."/>
            <person name="Brown R.H."/>
            <person name="Butlin R.K."/>
            <person name="Caggese C."/>
            <person name="Calvi B.R."/>
            <person name="Bernardo de Carvalho A."/>
            <person name="Caspi A."/>
            <person name="Castrezana S."/>
            <person name="Celniker S.E."/>
            <person name="Chang J.L."/>
            <person name="Chapple C."/>
            <person name="Chatterji S."/>
            <person name="Chinwalla A."/>
            <person name="Civetta A."/>
            <person name="Clifton S.W."/>
            <person name="Comeron J.M."/>
            <person name="Costello J.C."/>
            <person name="Coyne J.A."/>
            <person name="Daub J."/>
            <person name="David R.G."/>
            <person name="Delcher A.L."/>
            <person name="Delehaunty K."/>
            <person name="Do C.B."/>
            <person name="Ebling H."/>
            <person name="Edwards K."/>
            <person name="Eickbush T."/>
            <person name="Evans J.D."/>
            <person name="Filipski A."/>
            <person name="Findeiss S."/>
            <person name="Freyhult E."/>
            <person name="Fulton L."/>
            <person name="Fulton R."/>
            <person name="Garcia A.C."/>
            <person name="Gardiner A."/>
            <person name="Garfield D.A."/>
            <person name="Garvin B.E."/>
            <person name="Gibson G."/>
            <person name="Gilbert D."/>
            <person name="Gnerre S."/>
            <person name="Godfrey J."/>
            <person name="Good R."/>
            <person name="Gotea V."/>
            <person name="Gravely B."/>
            <person name="Greenberg A.J."/>
            <person name="Griffiths-Jones S."/>
            <person name="Gross S."/>
            <person name="Guigo R."/>
            <person name="Gustafson E.A."/>
            <person name="Haerty W."/>
            <person name="Hahn M.W."/>
            <person name="Halligan D.L."/>
            <person name="Halpern A.L."/>
            <person name="Halter G.M."/>
            <person name="Han M.V."/>
            <person name="Heger A."/>
            <person name="Hillier L."/>
            <person name="Hinrichs A.S."/>
            <person name="Holmes I."/>
            <person name="Hoskins R.A."/>
            <person name="Hubisz M.J."/>
            <person name="Hultmark D."/>
            <person name="Huntley M.A."/>
            <person name="Jaffe D.B."/>
            <person name="Jagadeeshan S."/>
            <person name="Jeck W.R."/>
            <person name="Johnson J."/>
            <person name="Jones C.D."/>
            <person name="Jordan W.C."/>
            <person name="Karpen G.H."/>
            <person name="Kataoka E."/>
            <person name="Keightley P.D."/>
            <person name="Kheradpour P."/>
            <person name="Kirkness E.F."/>
            <person name="Koerich L.B."/>
            <person name="Kristiansen K."/>
            <person name="Kudrna D."/>
            <person name="Kulathinal R.J."/>
            <person name="Kumar S."/>
            <person name="Kwok R."/>
            <person name="Lander E."/>
            <person name="Langley C.H."/>
            <person name="Lapoint R."/>
            <person name="Lazzaro B.P."/>
            <person name="Lee S.J."/>
            <person name="Levesque L."/>
            <person name="Li R."/>
            <person name="Lin C.F."/>
            <person name="Lin M.F."/>
            <person name="Lindblad-Toh K."/>
            <person name="Llopart A."/>
            <person name="Long M."/>
            <person name="Low L."/>
            <person name="Lozovsky E."/>
            <person name="Lu J."/>
            <person name="Luo M."/>
            <person name="Machado C.A."/>
            <person name="Makalowski W."/>
            <person name="Marzo M."/>
            <person name="Matsuda M."/>
            <person name="Matzkin L."/>
            <person name="McAllister B."/>
            <person name="McBride C.S."/>
            <person name="McKernan B."/>
            <person name="McKernan K."/>
            <person name="Mendez-Lago M."/>
            <person name="Minx P."/>
            <person name="Mollenhauer M.U."/>
            <person name="Montooth K."/>
            <person name="Mount S.M."/>
            <person name="Mu X."/>
            <person name="Myers E."/>
            <person name="Negre B."/>
            <person name="Newfeld S."/>
            <person name="Nielsen R."/>
            <person name="Noor M.A."/>
            <person name="O'Grady P."/>
            <person name="Pachter L."/>
            <person name="Papaceit M."/>
            <person name="Parisi M.J."/>
            <person name="Parisi M."/>
            <person name="Parts L."/>
            <person name="Pedersen J.S."/>
            <person name="Pesole G."/>
            <person name="Phillippy A.M."/>
            <person name="Ponting C.P."/>
            <person name="Pop M."/>
            <person name="Porcelli D."/>
            <person name="Powell J.R."/>
            <person name="Prohaska S."/>
            <person name="Pruitt K."/>
            <person name="Puig M."/>
            <person name="Quesneville H."/>
            <person name="Ram K.R."/>
            <person name="Rand D."/>
            <person name="Rasmussen M.D."/>
            <person name="Reed L.K."/>
            <person name="Reenan R."/>
            <person name="Reily A."/>
            <person name="Remington K.A."/>
            <person name="Rieger T.T."/>
            <person name="Ritchie M.G."/>
            <person name="Robin C."/>
            <person name="Rogers Y.H."/>
            <person name="Rohde C."/>
            <person name="Rozas J."/>
            <person name="Rubenfield M.J."/>
            <person name="Ruiz A."/>
            <person name="Russo S."/>
            <person name="Salzberg S.L."/>
            <person name="Sanchez-Gracia A."/>
            <person name="Saranga D.J."/>
            <person name="Sato H."/>
            <person name="Schaeffer S.W."/>
            <person name="Schatz M.C."/>
            <person name="Schlenke T."/>
            <person name="Schwartz R."/>
            <person name="Segarra C."/>
            <person name="Singh R.S."/>
            <person name="Sirot L."/>
            <person name="Sirota M."/>
            <person name="Sisneros N.B."/>
            <person name="Smith C.D."/>
            <person name="Smith T.F."/>
            <person name="Spieth J."/>
            <person name="Stage D.E."/>
            <person name="Stark A."/>
            <person name="Stephan W."/>
            <person name="Strausberg R.L."/>
            <person name="Strempel S."/>
            <person name="Sturgill D."/>
            <person name="Sutton G."/>
            <person name="Sutton G.G."/>
            <person name="Tao W."/>
            <person name="Teichmann S."/>
            <person name="Tobari Y.N."/>
            <person name="Tomimura Y."/>
            <person name="Tsolas J.M."/>
            <person name="Valente V.L."/>
            <person name="Venter E."/>
            <person name="Venter J.C."/>
            <person name="Vicario S."/>
            <person name="Vieira F.G."/>
            <person name="Vilella A.J."/>
            <person name="Villasante A."/>
            <person name="Walenz B."/>
            <person name="Wang J."/>
            <person name="Wasserman M."/>
            <person name="Watts T."/>
            <person name="Wilson D."/>
            <person name="Wilson R.K."/>
            <person name="Wing R.A."/>
            <person name="Wolfner M.F."/>
            <person name="Wong A."/>
            <person name="Wong G.K."/>
            <person name="Wu C.I."/>
            <person name="Wu G."/>
            <person name="Yamamoto D."/>
            <person name="Yang H.P."/>
            <person name="Yang S.P."/>
            <person name="Yorke J.A."/>
            <person name="Yoshida K."/>
            <person name="Zdobnov E."/>
            <person name="Zhang P."/>
            <person name="Zhang Y."/>
            <person name="Zimin A.V."/>
            <person name="Baldwin J."/>
            <person name="Abdouelleil A."/>
            <person name="Abdulkadir J."/>
            <person name="Abebe A."/>
            <person name="Abera B."/>
            <person name="Abreu J."/>
            <person name="Acer S.C."/>
            <person name="Aftuck L."/>
            <person name="Alexander A."/>
            <person name="An P."/>
            <person name="Anderson E."/>
            <person name="Anderson S."/>
            <person name="Arachi H."/>
            <person name="Azer M."/>
            <person name="Bachantsang P."/>
            <person name="Barry A."/>
            <person name="Bayul T."/>
            <person name="Berlin A."/>
            <person name="Bessette D."/>
            <person name="Bloom T."/>
            <person name="Blye J."/>
            <person name="Boguslavskiy L."/>
            <person name="Bonnet C."/>
            <person name="Boukhgalter B."/>
            <person name="Bourzgui I."/>
            <person name="Brown A."/>
            <person name="Cahill P."/>
            <person name="Channer S."/>
            <person name="Cheshatsang Y."/>
            <person name="Chuda L."/>
            <person name="Citroen M."/>
            <person name="Collymore A."/>
            <person name="Cooke P."/>
            <person name="Costello M."/>
            <person name="D'Aco K."/>
            <person name="Daza R."/>
            <person name="De Haan G."/>
            <person name="DeGray S."/>
            <person name="DeMaso C."/>
            <person name="Dhargay N."/>
            <person name="Dooley K."/>
            <person name="Dooley E."/>
            <person name="Doricent M."/>
            <person name="Dorje P."/>
            <person name="Dorjee K."/>
            <person name="Dupes A."/>
            <person name="Elong R."/>
            <person name="Falk J."/>
            <person name="Farina A."/>
            <person name="Faro S."/>
            <person name="Ferguson D."/>
            <person name="Fisher S."/>
            <person name="Foley C.D."/>
            <person name="Franke A."/>
            <person name="Friedrich D."/>
            <person name="Gadbois L."/>
            <person name="Gearin G."/>
            <person name="Gearin C.R."/>
            <person name="Giannoukos G."/>
            <person name="Goode T."/>
            <person name="Graham J."/>
            <person name="Grandbois E."/>
            <person name="Grewal S."/>
            <person name="Gyaltsen K."/>
            <person name="Hafez N."/>
            <person name="Hagos B."/>
            <person name="Hall J."/>
            <person name="Henson C."/>
            <person name="Hollinger A."/>
            <person name="Honan T."/>
            <person name="Huard M.D."/>
            <person name="Hughes L."/>
            <person name="Hurhula B."/>
            <person name="Husby M.E."/>
            <person name="Kamat A."/>
            <person name="Kanga B."/>
            <person name="Kashin S."/>
            <person name="Khazanovich D."/>
            <person name="Kisner P."/>
            <person name="Lance K."/>
            <person name="Lara M."/>
            <person name="Lee W."/>
            <person name="Lennon N."/>
            <person name="Letendre F."/>
            <person name="LeVine R."/>
            <person name="Lipovsky A."/>
            <person name="Liu X."/>
            <person name="Liu J."/>
            <person name="Liu S."/>
            <person name="Lokyitsang T."/>
            <person name="Lokyitsang Y."/>
            <person name="Lubonja R."/>
            <person name="Lui A."/>
            <person name="MacDonald P."/>
            <person name="Magnisalis V."/>
            <person name="Maru K."/>
            <person name="Matthews C."/>
            <person name="McCusker W."/>
            <person name="McDonough S."/>
            <person name="Mehta T."/>
            <person name="Meldrim J."/>
            <person name="Meneus L."/>
            <person name="Mihai O."/>
            <person name="Mihalev A."/>
            <person name="Mihova T."/>
            <person name="Mittelman R."/>
            <person name="Mlenga V."/>
            <person name="Montmayeur A."/>
            <person name="Mulrain L."/>
            <person name="Navidi A."/>
            <person name="Naylor J."/>
            <person name="Negash T."/>
            <person name="Nguyen T."/>
            <person name="Nguyen N."/>
            <person name="Nicol R."/>
            <person name="Norbu C."/>
            <person name="Norbu N."/>
            <person name="Novod N."/>
            <person name="O'Neill B."/>
            <person name="Osman S."/>
            <person name="Markiewicz E."/>
            <person name="Oyono O.L."/>
            <person name="Patti C."/>
            <person name="Phunkhang P."/>
            <person name="Pierre F."/>
            <person name="Priest M."/>
            <person name="Raghuraman S."/>
            <person name="Rege F."/>
            <person name="Reyes R."/>
            <person name="Rise C."/>
            <person name="Rogov P."/>
            <person name="Ross K."/>
            <person name="Ryan E."/>
            <person name="Settipalli S."/>
            <person name="Shea T."/>
            <person name="Sherpa N."/>
            <person name="Shi L."/>
            <person name="Shih D."/>
            <person name="Sparrow T."/>
            <person name="Spaulding J."/>
            <person name="Stalker J."/>
            <person name="Stange-Thomann N."/>
            <person name="Stavropoulos S."/>
            <person name="Stone C."/>
            <person name="Strader C."/>
            <person name="Tesfaye S."/>
            <person name="Thomson T."/>
            <person name="Thoulutsang Y."/>
            <person name="Thoulutsang D."/>
            <person name="Topham K."/>
            <person name="Topping I."/>
            <person name="Tsamla T."/>
            <person name="Vassiliev H."/>
            <person name="Vo A."/>
            <person name="Wangchuk T."/>
            <person name="Wangdi T."/>
            <person name="Weiand M."/>
            <person name="Wilkinson J."/>
            <person name="Wilson A."/>
            <person name="Yadav S."/>
            <person name="Young G."/>
            <person name="Yu Q."/>
            <person name="Zembek L."/>
            <person name="Zhong D."/>
            <person name="Zimmer A."/>
            <person name="Zwirko Z."/>
            <person name="Jaffe D.B."/>
            <person name="Alvarez P."/>
            <person name="Brockman W."/>
            <person name="Butler J."/>
            <person name="Chin C."/>
            <person name="Gnerre S."/>
            <person name="Grabherr M."/>
            <person name="Kleber M."/>
            <person name="Mauceli E."/>
            <person name="MacCallum I."/>
        </authorList>
    </citation>
    <scope>NUCLEOTIDE SEQUENCE [LARGE SCALE GENOMIC DNA]</scope>
    <source>
        <strain evidence="10">Tucson 14030-0811.24</strain>
    </source>
</reference>
<feature type="compositionally biased region" description="Basic and acidic residues" evidence="7">
    <location>
        <begin position="624"/>
        <end position="637"/>
    </location>
</feature>
<dbReference type="GO" id="GO:0005634">
    <property type="term" value="C:nucleus"/>
    <property type="evidence" value="ECO:0007669"/>
    <property type="project" value="UniProtKB-SubCell"/>
</dbReference>
<organism evidence="9 10">
    <name type="scientific">Drosophila willistoni</name>
    <name type="common">Fruit fly</name>
    <dbReference type="NCBI Taxonomy" id="7260"/>
    <lineage>
        <taxon>Eukaryota</taxon>
        <taxon>Metazoa</taxon>
        <taxon>Ecdysozoa</taxon>
        <taxon>Arthropoda</taxon>
        <taxon>Hexapoda</taxon>
        <taxon>Insecta</taxon>
        <taxon>Pterygota</taxon>
        <taxon>Neoptera</taxon>
        <taxon>Endopterygota</taxon>
        <taxon>Diptera</taxon>
        <taxon>Brachycera</taxon>
        <taxon>Muscomorpha</taxon>
        <taxon>Ephydroidea</taxon>
        <taxon>Drosophilidae</taxon>
        <taxon>Drosophila</taxon>
        <taxon>Sophophora</taxon>
    </lineage>
</organism>
<evidence type="ECO:0000256" key="3">
    <source>
        <dbReference type="ARBA" id="ARBA00022491"/>
    </source>
</evidence>
<dbReference type="InterPro" id="IPR014890">
    <property type="entry name" value="c-SKI_SMAD4-bd_dom"/>
</dbReference>
<evidence type="ECO:0000256" key="5">
    <source>
        <dbReference type="ARBA" id="ARBA00023163"/>
    </source>
</evidence>
<feature type="region of interest" description="Disordered" evidence="7">
    <location>
        <begin position="60"/>
        <end position="79"/>
    </location>
</feature>
<dbReference type="InParanoid" id="B4NHK8"/>
<comment type="subcellular location">
    <subcellularLocation>
        <location evidence="1">Nucleus</location>
    </subcellularLocation>
</comment>